<organism evidence="2 3">
    <name type="scientific">Staurois parvus</name>
    <dbReference type="NCBI Taxonomy" id="386267"/>
    <lineage>
        <taxon>Eukaryota</taxon>
        <taxon>Metazoa</taxon>
        <taxon>Chordata</taxon>
        <taxon>Craniata</taxon>
        <taxon>Vertebrata</taxon>
        <taxon>Euteleostomi</taxon>
        <taxon>Amphibia</taxon>
        <taxon>Batrachia</taxon>
        <taxon>Anura</taxon>
        <taxon>Neobatrachia</taxon>
        <taxon>Ranoidea</taxon>
        <taxon>Ranidae</taxon>
        <taxon>Staurois</taxon>
    </lineage>
</organism>
<accession>A0ABN9GPB6</accession>
<name>A0ABN9GPB6_9NEOB</name>
<dbReference type="PANTHER" id="PTHR21604:SF0">
    <property type="entry name" value="RETROELEMENT SILENCING FACTOR 1"/>
    <property type="match status" value="1"/>
</dbReference>
<keyword evidence="3" id="KW-1185">Reference proteome</keyword>
<dbReference type="EMBL" id="CATNWA010018778">
    <property type="protein sequence ID" value="CAI9609391.1"/>
    <property type="molecule type" value="Genomic_DNA"/>
</dbReference>
<reference evidence="2" key="1">
    <citation type="submission" date="2023-05" db="EMBL/GenBank/DDBJ databases">
        <authorList>
            <person name="Stuckert A."/>
        </authorList>
    </citation>
    <scope>NUCLEOTIDE SEQUENCE</scope>
</reference>
<evidence type="ECO:0000256" key="1">
    <source>
        <dbReference type="SAM" id="MobiDB-lite"/>
    </source>
</evidence>
<dbReference type="Proteomes" id="UP001162483">
    <property type="component" value="Unassembled WGS sequence"/>
</dbReference>
<dbReference type="PANTHER" id="PTHR21604">
    <property type="entry name" value="RETROELEMENT SILENCING FACTOR 1"/>
    <property type="match status" value="1"/>
</dbReference>
<gene>
    <name evidence="2" type="ORF">SPARVUS_LOCUS14245787</name>
</gene>
<sequence>MEWNRSNLNGAVAPPHSQQQYLPSASTMVANGQSQLSSVQQNAYVQNRSFNCNKDPLLQTLLAAKTDEDYLQVQQVALENFRSNPGVFQKTKKTNSQVKSSPQISSYKPAKEGVSIPDNRSAITVQNSVVSNYRMPTYVNIIHQMPQQPPSVVVGQQFGGNGYTTTVVQQLWNSQQPLQNSQQPLQNSQQPLQNAQALQAYQPTVTYTYPQQNNLYNSIRPPANSIQMPCQQMAPNVPPSTTYSLHNGVSGQLTSQKSPSETNISATTQDCRNIQNVTSPSLPRYRPLAPNMLPHAPQQQLSIPQLQTLPCLDGNSNCYTQSQQRQNIQNVLGNNSPQISSAAAEMMPPNYAQATTNLPNVIGASANQNFSKQRQNYVAANVQQPAQTGNPQPVQTSMGDEQFRIRDIIALQERKQEMLKLLLVYRNARKQYELLNRENNLSRQRLQASMSQENARPPPLISSLPPAQPQTNCIMVGQQNLTQAVSNSTQINSAKVFHSQNLYDNVTNTPNQASIQQNISLHENTAILSQLLKADNGNLHRQNNYSVFDVSQANVANGSTYALQSLSSENVTTKVCQKATSREFGGQTNLNNQYVSSSNANIGNVIKNGHGLHSPDKPASVSQSLNTSCQENNRNGNLSSCTAGLTGNGHVAPVSREAIEASLPLWKTVPQSTNRSSETQHNQSPVECSLAAFNLLDEITSGSTNEVSSTLSVQKQDSTVPSAANPQIAIVSPLVQSKEALHGDYQKSKVCVQGPDVENTAINSLINSHENECFSKILQALESLGANTINNIEASRSKEPPVASPDHFNPPLLFSTETLSQTEPKTSSENDEIVDDSLQISGICTLVEGNSFYDSSIAMIFDETSDTTALLHTNTIGEHSKTVDASCILKEPCNTAPKAVTAAIKSEPVDEVAVGHTTEGDLHCSKLPCVDMEADQQLGSAQQNSCCDLESSAVSDQLTELLSEFPYGIKNYMSENILECTNGGPQEDQLANLCLRQHLRTLNLLNARQLTHNVKWCLVPP</sequence>
<dbReference type="Pfam" id="PF15395">
    <property type="entry name" value="DUF4617"/>
    <property type="match status" value="1"/>
</dbReference>
<feature type="region of interest" description="Disordered" evidence="1">
    <location>
        <begin position="607"/>
        <end position="630"/>
    </location>
</feature>
<protein>
    <submittedName>
        <fullName evidence="2">Uncharacterized protein</fullName>
    </submittedName>
</protein>
<evidence type="ECO:0000313" key="3">
    <source>
        <dbReference type="Proteomes" id="UP001162483"/>
    </source>
</evidence>
<proteinExistence type="predicted"/>
<feature type="compositionally biased region" description="Polar residues" evidence="1">
    <location>
        <begin position="620"/>
        <end position="630"/>
    </location>
</feature>
<comment type="caution">
    <text evidence="2">The sequence shown here is derived from an EMBL/GenBank/DDBJ whole genome shotgun (WGS) entry which is preliminary data.</text>
</comment>
<dbReference type="InterPro" id="IPR027866">
    <property type="entry name" value="RESF1"/>
</dbReference>
<evidence type="ECO:0000313" key="2">
    <source>
        <dbReference type="EMBL" id="CAI9609391.1"/>
    </source>
</evidence>